<evidence type="ECO:0000256" key="1">
    <source>
        <dbReference type="SAM" id="MobiDB-lite"/>
    </source>
</evidence>
<dbReference type="Proteomes" id="UP000765509">
    <property type="component" value="Unassembled WGS sequence"/>
</dbReference>
<dbReference type="EMBL" id="AVOT02000581">
    <property type="protein sequence ID" value="MBW0463540.1"/>
    <property type="molecule type" value="Genomic_DNA"/>
</dbReference>
<reference evidence="2" key="1">
    <citation type="submission" date="2021-03" db="EMBL/GenBank/DDBJ databases">
        <title>Draft genome sequence of rust myrtle Austropuccinia psidii MF-1, a brazilian biotype.</title>
        <authorList>
            <person name="Quecine M.C."/>
            <person name="Pachon D.M.R."/>
            <person name="Bonatelli M.L."/>
            <person name="Correr F.H."/>
            <person name="Franceschini L.M."/>
            <person name="Leite T.F."/>
            <person name="Margarido G.R.A."/>
            <person name="Almeida C.A."/>
            <person name="Ferrarezi J.A."/>
            <person name="Labate C.A."/>
        </authorList>
    </citation>
    <scope>NUCLEOTIDE SEQUENCE</scope>
    <source>
        <strain evidence="2">MF-1</strain>
    </source>
</reference>
<evidence type="ECO:0000313" key="2">
    <source>
        <dbReference type="EMBL" id="MBW0463540.1"/>
    </source>
</evidence>
<keyword evidence="3" id="KW-1185">Reference proteome</keyword>
<feature type="region of interest" description="Disordered" evidence="1">
    <location>
        <begin position="18"/>
        <end position="41"/>
    </location>
</feature>
<gene>
    <name evidence="2" type="ORF">O181_003255</name>
</gene>
<sequence length="135" mass="14885">MDVLYLIAHFEEKGTIISGGKRNLGSKGEPDPKFLTDRQEMSKPTQKFITFGLELSHRVCVSIDDEVLIPNNSNLRNCDYFSDSASSSSEGRSVDGQVTTNHEENNVDNQSHSGHLDTKKSTLASEVSKDPSSPR</sequence>
<name>A0A9Q3GDQ2_9BASI</name>
<proteinExistence type="predicted"/>
<comment type="caution">
    <text evidence="2">The sequence shown here is derived from an EMBL/GenBank/DDBJ whole genome shotgun (WGS) entry which is preliminary data.</text>
</comment>
<evidence type="ECO:0000313" key="3">
    <source>
        <dbReference type="Proteomes" id="UP000765509"/>
    </source>
</evidence>
<organism evidence="2 3">
    <name type="scientific">Austropuccinia psidii MF-1</name>
    <dbReference type="NCBI Taxonomy" id="1389203"/>
    <lineage>
        <taxon>Eukaryota</taxon>
        <taxon>Fungi</taxon>
        <taxon>Dikarya</taxon>
        <taxon>Basidiomycota</taxon>
        <taxon>Pucciniomycotina</taxon>
        <taxon>Pucciniomycetes</taxon>
        <taxon>Pucciniales</taxon>
        <taxon>Sphaerophragmiaceae</taxon>
        <taxon>Austropuccinia</taxon>
    </lineage>
</organism>
<protein>
    <submittedName>
        <fullName evidence="2">Uncharacterized protein</fullName>
    </submittedName>
</protein>
<feature type="compositionally biased region" description="Low complexity" evidence="1">
    <location>
        <begin position="82"/>
        <end position="91"/>
    </location>
</feature>
<dbReference type="AlphaFoldDB" id="A0A9Q3GDQ2"/>
<feature type="region of interest" description="Disordered" evidence="1">
    <location>
        <begin position="79"/>
        <end position="135"/>
    </location>
</feature>
<feature type="compositionally biased region" description="Basic and acidic residues" evidence="1">
    <location>
        <begin position="28"/>
        <end position="41"/>
    </location>
</feature>
<accession>A0A9Q3GDQ2</accession>